<accession>A0A8X7XP84</accession>
<dbReference type="EMBL" id="JAAWWB010002323">
    <property type="protein sequence ID" value="KAG6735284.1"/>
    <property type="molecule type" value="Genomic_DNA"/>
</dbReference>
<evidence type="ECO:0000313" key="2">
    <source>
        <dbReference type="Proteomes" id="UP000886885"/>
    </source>
</evidence>
<proteinExistence type="predicted"/>
<gene>
    <name evidence="1" type="ORF">POTOM_062159</name>
</gene>
<reference evidence="1" key="1">
    <citation type="journal article" date="2020" name="bioRxiv">
        <title>Hybrid origin of Populus tomentosa Carr. identified through genome sequencing and phylogenomic analysis.</title>
        <authorList>
            <person name="An X."/>
            <person name="Gao K."/>
            <person name="Chen Z."/>
            <person name="Li J."/>
            <person name="Yang X."/>
            <person name="Yang X."/>
            <person name="Zhou J."/>
            <person name="Guo T."/>
            <person name="Zhao T."/>
            <person name="Huang S."/>
            <person name="Miao D."/>
            <person name="Khan W.U."/>
            <person name="Rao P."/>
            <person name="Ye M."/>
            <person name="Lei B."/>
            <person name="Liao W."/>
            <person name="Wang J."/>
            <person name="Ji L."/>
            <person name="Li Y."/>
            <person name="Guo B."/>
            <person name="Mustafa N.S."/>
            <person name="Li S."/>
            <person name="Yun Q."/>
            <person name="Keller S.R."/>
            <person name="Mao J."/>
            <person name="Zhang R."/>
            <person name="Strauss S.H."/>
        </authorList>
    </citation>
    <scope>NUCLEOTIDE SEQUENCE</scope>
    <source>
        <strain evidence="1">GM15</strain>
        <tissue evidence="1">Leaf</tissue>
    </source>
</reference>
<dbReference type="OrthoDB" id="495795at2759"/>
<evidence type="ECO:0000313" key="1">
    <source>
        <dbReference type="EMBL" id="KAG6735284.1"/>
    </source>
</evidence>
<dbReference type="GO" id="GO:0004525">
    <property type="term" value="F:ribonuclease III activity"/>
    <property type="evidence" value="ECO:0007669"/>
    <property type="project" value="InterPro"/>
</dbReference>
<keyword evidence="2" id="KW-1185">Reference proteome</keyword>
<dbReference type="InterPro" id="IPR036389">
    <property type="entry name" value="RNase_III_sf"/>
</dbReference>
<name>A0A8X7XP84_POPTO</name>
<dbReference type="PANTHER" id="PTHR34276:SF1">
    <property type="entry name" value="MINI-RIBONUCLEASE 3"/>
    <property type="match status" value="1"/>
</dbReference>
<protein>
    <submittedName>
        <fullName evidence="1">Uncharacterized protein</fullName>
    </submittedName>
</protein>
<dbReference type="Proteomes" id="UP000886885">
    <property type="component" value="Unassembled WGS sequence"/>
</dbReference>
<comment type="caution">
    <text evidence="1">The sequence shown here is derived from an EMBL/GenBank/DDBJ whole genome shotgun (WGS) entry which is preliminary data.</text>
</comment>
<organism evidence="1 2">
    <name type="scientific">Populus tomentosa</name>
    <name type="common">Chinese white poplar</name>
    <dbReference type="NCBI Taxonomy" id="118781"/>
    <lineage>
        <taxon>Eukaryota</taxon>
        <taxon>Viridiplantae</taxon>
        <taxon>Streptophyta</taxon>
        <taxon>Embryophyta</taxon>
        <taxon>Tracheophyta</taxon>
        <taxon>Spermatophyta</taxon>
        <taxon>Magnoliopsida</taxon>
        <taxon>eudicotyledons</taxon>
        <taxon>Gunneridae</taxon>
        <taxon>Pentapetalae</taxon>
        <taxon>rosids</taxon>
        <taxon>fabids</taxon>
        <taxon>Malpighiales</taxon>
        <taxon>Salicaceae</taxon>
        <taxon>Saliceae</taxon>
        <taxon>Populus</taxon>
    </lineage>
</organism>
<dbReference type="PANTHER" id="PTHR34276">
    <property type="entry name" value="MINI-RIBONUCLEASE 3"/>
    <property type="match status" value="1"/>
</dbReference>
<dbReference type="Gene3D" id="1.10.1520.10">
    <property type="entry name" value="Ribonuclease III domain"/>
    <property type="match status" value="1"/>
</dbReference>
<dbReference type="AlphaFoldDB" id="A0A8X7XP84"/>
<sequence length="216" mass="24375">MIEQLDDSYLGCERWLPSRPKVEKPPSVFNAATLAYIDDSIFEIIYTRVSKMMQLYARRHFLFPPSSLEEHNDCVIAVVCCEAQPLNSISAFVNPSILGAWSTSKIPCENFKFSTLSKDDDGTSKIEWKERLLVGIQVKCHVVSWQEIGCSSLGKECWLSLPDKCKSFGRVMLTLGFSTGSSTQMIMEEANSYDVWGKKARGKLRSHYVANDGRVK</sequence>
<dbReference type="GO" id="GO:0006396">
    <property type="term" value="P:RNA processing"/>
    <property type="evidence" value="ECO:0007669"/>
    <property type="project" value="InterPro"/>
</dbReference>